<protein>
    <recommendedName>
        <fullName evidence="4">Precursor of CEP14</fullName>
    </recommendedName>
</protein>
<reference evidence="2 3" key="1">
    <citation type="submission" date="2024-08" db="EMBL/GenBank/DDBJ databases">
        <title>Insights into the chromosomal genome structure of Flemingia macrophylla.</title>
        <authorList>
            <person name="Ding Y."/>
            <person name="Zhao Y."/>
            <person name="Bi W."/>
            <person name="Wu M."/>
            <person name="Zhao G."/>
            <person name="Gong Y."/>
            <person name="Li W."/>
            <person name="Zhang P."/>
        </authorList>
    </citation>
    <scope>NUCLEOTIDE SEQUENCE [LARGE SCALE GENOMIC DNA]</scope>
    <source>
        <strain evidence="2">DYQJB</strain>
        <tissue evidence="2">Leaf</tissue>
    </source>
</reference>
<feature type="chain" id="PRO_5044846750" description="Precursor of CEP14" evidence="1">
    <location>
        <begin position="26"/>
        <end position="97"/>
    </location>
</feature>
<sequence>MARSTTLVLLFMLIIFASFCSSLEARKLVLEKHEKKVNTSSRRDNLFLSALPKGTVPPSSPSRKGHAMEVDEKLIARHLITIDRVLLRSVPSPGVGH</sequence>
<evidence type="ECO:0000313" key="3">
    <source>
        <dbReference type="Proteomes" id="UP001603857"/>
    </source>
</evidence>
<comment type="caution">
    <text evidence="2">The sequence shown here is derived from an EMBL/GenBank/DDBJ whole genome shotgun (WGS) entry which is preliminary data.</text>
</comment>
<name>A0ABD1N598_9FABA</name>
<keyword evidence="1" id="KW-0732">Signal</keyword>
<keyword evidence="3" id="KW-1185">Reference proteome</keyword>
<gene>
    <name evidence="2" type="ORF">Fmac_004554</name>
</gene>
<feature type="signal peptide" evidence="1">
    <location>
        <begin position="1"/>
        <end position="25"/>
    </location>
</feature>
<evidence type="ECO:0008006" key="4">
    <source>
        <dbReference type="Google" id="ProtNLM"/>
    </source>
</evidence>
<proteinExistence type="predicted"/>
<evidence type="ECO:0000256" key="1">
    <source>
        <dbReference type="SAM" id="SignalP"/>
    </source>
</evidence>
<organism evidence="2 3">
    <name type="scientific">Flemingia macrophylla</name>
    <dbReference type="NCBI Taxonomy" id="520843"/>
    <lineage>
        <taxon>Eukaryota</taxon>
        <taxon>Viridiplantae</taxon>
        <taxon>Streptophyta</taxon>
        <taxon>Embryophyta</taxon>
        <taxon>Tracheophyta</taxon>
        <taxon>Spermatophyta</taxon>
        <taxon>Magnoliopsida</taxon>
        <taxon>eudicotyledons</taxon>
        <taxon>Gunneridae</taxon>
        <taxon>Pentapetalae</taxon>
        <taxon>rosids</taxon>
        <taxon>fabids</taxon>
        <taxon>Fabales</taxon>
        <taxon>Fabaceae</taxon>
        <taxon>Papilionoideae</taxon>
        <taxon>50 kb inversion clade</taxon>
        <taxon>NPAAA clade</taxon>
        <taxon>indigoferoid/millettioid clade</taxon>
        <taxon>Phaseoleae</taxon>
        <taxon>Flemingia</taxon>
    </lineage>
</organism>
<dbReference type="PANTHER" id="PTHR37180:SF2">
    <property type="entry name" value="PRECURSOR OF CEP14"/>
    <property type="match status" value="1"/>
</dbReference>
<dbReference type="PANTHER" id="PTHR37180">
    <property type="entry name" value="PRECURSOR OF CEP14"/>
    <property type="match status" value="1"/>
</dbReference>
<evidence type="ECO:0000313" key="2">
    <source>
        <dbReference type="EMBL" id="KAL2343269.1"/>
    </source>
</evidence>
<accession>A0ABD1N598</accession>
<dbReference type="EMBL" id="JBGMDY010000002">
    <property type="protein sequence ID" value="KAL2343269.1"/>
    <property type="molecule type" value="Genomic_DNA"/>
</dbReference>
<dbReference type="InterPro" id="IPR038930">
    <property type="entry name" value="CEP13/CEP14"/>
</dbReference>
<dbReference type="Proteomes" id="UP001603857">
    <property type="component" value="Unassembled WGS sequence"/>
</dbReference>
<dbReference type="AlphaFoldDB" id="A0ABD1N598"/>